<dbReference type="InterPro" id="IPR050099">
    <property type="entry name" value="SIS_GmhA/DiaA_subfam"/>
</dbReference>
<dbReference type="Pfam" id="PF13580">
    <property type="entry name" value="SIS_2"/>
    <property type="match status" value="2"/>
</dbReference>
<feature type="domain" description="SIS" evidence="1">
    <location>
        <begin position="34"/>
        <end position="215"/>
    </location>
</feature>
<dbReference type="SUPFAM" id="SSF53697">
    <property type="entry name" value="SIS domain"/>
    <property type="match status" value="1"/>
</dbReference>
<dbReference type="Gene3D" id="3.40.50.10490">
    <property type="entry name" value="Glucose-6-phosphate isomerase like protein, domain 1"/>
    <property type="match status" value="1"/>
</dbReference>
<dbReference type="RefSeq" id="WP_368847853.1">
    <property type="nucleotide sequence ID" value="NZ_CP194411.1"/>
</dbReference>
<dbReference type="PANTHER" id="PTHR30390">
    <property type="entry name" value="SEDOHEPTULOSE 7-PHOSPHATE ISOMERASE / DNAA INITIATOR-ASSOCIATING FACTOR FOR REPLICATION INITIATION"/>
    <property type="match status" value="1"/>
</dbReference>
<organism evidence="2 3">
    <name type="scientific">Selenomonas sputigena</name>
    <dbReference type="NCBI Taxonomy" id="69823"/>
    <lineage>
        <taxon>Bacteria</taxon>
        <taxon>Bacillati</taxon>
        <taxon>Bacillota</taxon>
        <taxon>Negativicutes</taxon>
        <taxon>Selenomonadales</taxon>
        <taxon>Selenomonadaceae</taxon>
        <taxon>Selenomonas</taxon>
    </lineage>
</organism>
<dbReference type="InterPro" id="IPR001347">
    <property type="entry name" value="SIS_dom"/>
</dbReference>
<dbReference type="PROSITE" id="PS51464">
    <property type="entry name" value="SIS"/>
    <property type="match status" value="1"/>
</dbReference>
<keyword evidence="3" id="KW-1185">Reference proteome</keyword>
<proteinExistence type="predicted"/>
<name>A0ABV3X7F6_9FIRM</name>
<dbReference type="PANTHER" id="PTHR30390:SF6">
    <property type="entry name" value="DNAA INITIATOR-ASSOCIATING PROTEIN DIAA"/>
    <property type="match status" value="1"/>
</dbReference>
<dbReference type="InterPro" id="IPR046348">
    <property type="entry name" value="SIS_dom_sf"/>
</dbReference>
<dbReference type="Proteomes" id="UP001559623">
    <property type="component" value="Unassembled WGS sequence"/>
</dbReference>
<dbReference type="InterPro" id="IPR035461">
    <property type="entry name" value="GmhA/DiaA"/>
</dbReference>
<evidence type="ECO:0000313" key="3">
    <source>
        <dbReference type="Proteomes" id="UP001559623"/>
    </source>
</evidence>
<protein>
    <submittedName>
        <fullName evidence="2">SIS domain-containing protein</fullName>
    </submittedName>
</protein>
<accession>A0ABV3X7F6</accession>
<dbReference type="EMBL" id="JARVLH010000008">
    <property type="protein sequence ID" value="MEX5286132.1"/>
    <property type="molecule type" value="Genomic_DNA"/>
</dbReference>
<comment type="caution">
    <text evidence="2">The sequence shown here is derived from an EMBL/GenBank/DDBJ whole genome shotgun (WGS) entry which is preliminary data.</text>
</comment>
<evidence type="ECO:0000313" key="2">
    <source>
        <dbReference type="EMBL" id="MEX5286132.1"/>
    </source>
</evidence>
<dbReference type="CDD" id="cd05006">
    <property type="entry name" value="SIS_GmhA"/>
    <property type="match status" value="1"/>
</dbReference>
<evidence type="ECO:0000259" key="1">
    <source>
        <dbReference type="PROSITE" id="PS51464"/>
    </source>
</evidence>
<gene>
    <name evidence="2" type="ORF">QCO44_10970</name>
</gene>
<sequence length="217" mass="23284">MAKASSLAAIDKLIERYEALAPLEEPLKAAARAIIDAYHAGGKLLVCGNGGSAADAEHITGELMKGFLLPRRLSEEAKKRFFDTCPEDAEYLTENLQEALPSISLVNQIALGTAFANDQAADLVFAQQVYGLGKKGDILLAISTSGNSQNVLYAAQAARAFRLPVIALTGKGGGRLRALADILLAVPERETYRIQELHLPIYHALCIAAEQEFFGTD</sequence>
<reference evidence="2 3" key="1">
    <citation type="submission" date="2023-04" db="EMBL/GenBank/DDBJ databases">
        <title>Genome Sequence of Selenomonas sputigena ATCC 33150.</title>
        <authorList>
            <person name="Miller D.P."/>
            <person name="Anvari S."/>
            <person name="Polson S.W."/>
            <person name="Macdonald M."/>
            <person name="Mcdowell J.V."/>
        </authorList>
    </citation>
    <scope>NUCLEOTIDE SEQUENCE [LARGE SCALE GENOMIC DNA]</scope>
    <source>
        <strain evidence="2 3">ATCC 33150</strain>
    </source>
</reference>